<comment type="similarity">
    <text evidence="2 4">Belongs to the GerABKA family.</text>
</comment>
<reference evidence="6" key="1">
    <citation type="submission" date="2020-06" db="EMBL/GenBank/DDBJ databases">
        <title>Insight into the genomes of haloalkaliphilic bacilli from Kenyan soda lakes.</title>
        <authorList>
            <person name="Mwirichia R."/>
            <person name="Villamizar G.C."/>
            <person name="Poehlein A."/>
            <person name="Mugweru J."/>
            <person name="Kipnyargis A."/>
            <person name="Kiplimo D."/>
            <person name="Orwa P."/>
            <person name="Daniel R."/>
        </authorList>
    </citation>
    <scope>NUCLEOTIDE SEQUENCE</scope>
    <source>
        <strain evidence="6">B1096_S55</strain>
    </source>
</reference>
<proteinExistence type="inferred from homology"/>
<comment type="subcellular location">
    <subcellularLocation>
        <location evidence="4">Cell membrane</location>
    </subcellularLocation>
    <subcellularLocation>
        <location evidence="1">Membrane</location>
        <topology evidence="1">Multi-pass membrane protein</topology>
    </subcellularLocation>
</comment>
<dbReference type="InterPro" id="IPR050768">
    <property type="entry name" value="UPF0353/GerABKA_families"/>
</dbReference>
<dbReference type="PIRSF" id="PIRSF005690">
    <property type="entry name" value="GerBA"/>
    <property type="match status" value="1"/>
</dbReference>
<evidence type="ECO:0000256" key="5">
    <source>
        <dbReference type="SAM" id="Phobius"/>
    </source>
</evidence>
<dbReference type="PANTHER" id="PTHR22550">
    <property type="entry name" value="SPORE GERMINATION PROTEIN"/>
    <property type="match status" value="1"/>
</dbReference>
<feature type="transmembrane region" description="Helical" evidence="5">
    <location>
        <begin position="380"/>
        <end position="402"/>
    </location>
</feature>
<evidence type="ECO:0000256" key="1">
    <source>
        <dbReference type="ARBA" id="ARBA00004141"/>
    </source>
</evidence>
<evidence type="ECO:0000256" key="3">
    <source>
        <dbReference type="ARBA" id="ARBA00023136"/>
    </source>
</evidence>
<dbReference type="GO" id="GO:0005886">
    <property type="term" value="C:plasma membrane"/>
    <property type="evidence" value="ECO:0007669"/>
    <property type="project" value="UniProtKB-SubCell"/>
</dbReference>
<keyword evidence="5" id="KW-1133">Transmembrane helix</keyword>
<dbReference type="AlphaFoldDB" id="A0A9Q4FWY3"/>
<feature type="transmembrane region" description="Helical" evidence="5">
    <location>
        <begin position="288"/>
        <end position="310"/>
    </location>
</feature>
<dbReference type="Proteomes" id="UP001057753">
    <property type="component" value="Unassembled WGS sequence"/>
</dbReference>
<evidence type="ECO:0000256" key="4">
    <source>
        <dbReference type="PIRNR" id="PIRNR005690"/>
    </source>
</evidence>
<sequence length="468" mass="52590">MDKQNQHGETQLSLHVDDYKAYLKNLFANAYDFQIRTIHTKQMTEVNLYYFNGLVDITLLDELVAKSIVSIEQSSTIDPNDTIVSLTNHTLPLNLDDIKEGLLNGQVMVHINAHSPYLLTINSDPARQVAEPTTEYQVFGPKLGFVESVDKNIGILRYYLKDCELHTVEAFAGKENTMKVAVAYIHSLIDETSLSFINEKIERLKNKEISSLGQLARHFQHDFYSLFPQSVLTERPDHAKESLLDGKFVIFLSYHTFCIVTPVQLLDTIGSIEDSSFTVSWNKLSIRVLRLLCMIIGTTLPALYVALVAFHPELIPTTFTLTIAQSRAQIPITASFEALLMLFALDVLVEASIRLPSFVGQTIGIVGGLVIGTAAAEAGIVSNIMVVTIAFTAICTFVIPSWEFVFTWRIMRYIYVLVASLLGLYGLSLVFGLTFLHLCKLKAHDKPYLEPISPFNFKKLRTFFHSRP</sequence>
<keyword evidence="5" id="KW-0812">Transmembrane</keyword>
<comment type="caution">
    <text evidence="6">The sequence shown here is derived from an EMBL/GenBank/DDBJ whole genome shotgun (WGS) entry which is preliminary data.</text>
</comment>
<dbReference type="RefSeq" id="WP_257821007.1">
    <property type="nucleotide sequence ID" value="NZ_JABXYM010000001.1"/>
</dbReference>
<feature type="transmembrane region" description="Helical" evidence="5">
    <location>
        <begin position="414"/>
        <end position="438"/>
    </location>
</feature>
<keyword evidence="7" id="KW-1185">Reference proteome</keyword>
<gene>
    <name evidence="6" type="ORF">HXA33_07480</name>
</gene>
<feature type="transmembrane region" description="Helical" evidence="5">
    <location>
        <begin position="355"/>
        <end position="374"/>
    </location>
</feature>
<evidence type="ECO:0000313" key="6">
    <source>
        <dbReference type="EMBL" id="MCR6096390.1"/>
    </source>
</evidence>
<dbReference type="InterPro" id="IPR004995">
    <property type="entry name" value="Spore_Ger"/>
</dbReference>
<evidence type="ECO:0000256" key="2">
    <source>
        <dbReference type="ARBA" id="ARBA00005278"/>
    </source>
</evidence>
<dbReference type="PANTHER" id="PTHR22550:SF5">
    <property type="entry name" value="LEUCINE ZIPPER PROTEIN 4"/>
    <property type="match status" value="1"/>
</dbReference>
<organism evidence="6 7">
    <name type="scientific">Salipaludibacillus agaradhaerens</name>
    <name type="common">Bacillus agaradhaerens</name>
    <dbReference type="NCBI Taxonomy" id="76935"/>
    <lineage>
        <taxon>Bacteria</taxon>
        <taxon>Bacillati</taxon>
        <taxon>Bacillota</taxon>
        <taxon>Bacilli</taxon>
        <taxon>Bacillales</taxon>
        <taxon>Bacillaceae</taxon>
    </lineage>
</organism>
<feature type="transmembrane region" description="Helical" evidence="5">
    <location>
        <begin position="330"/>
        <end position="348"/>
    </location>
</feature>
<evidence type="ECO:0000313" key="7">
    <source>
        <dbReference type="Proteomes" id="UP001057753"/>
    </source>
</evidence>
<name>A0A9Q4FWY3_SALAG</name>
<accession>A0A9Q4FWY3</accession>
<keyword evidence="3 4" id="KW-0472">Membrane</keyword>
<protein>
    <submittedName>
        <fullName evidence="6">Spore germination protein</fullName>
    </submittedName>
</protein>
<dbReference type="GO" id="GO:0009847">
    <property type="term" value="P:spore germination"/>
    <property type="evidence" value="ECO:0007669"/>
    <property type="project" value="UniProtKB-UniRule"/>
</dbReference>
<dbReference type="EMBL" id="JABXYM010000001">
    <property type="protein sequence ID" value="MCR6096390.1"/>
    <property type="molecule type" value="Genomic_DNA"/>
</dbReference>
<dbReference type="Pfam" id="PF03323">
    <property type="entry name" value="GerA"/>
    <property type="match status" value="1"/>
</dbReference>